<dbReference type="GO" id="GO:0005737">
    <property type="term" value="C:cytoplasm"/>
    <property type="evidence" value="ECO:0007669"/>
    <property type="project" value="UniProtKB-SubCell"/>
</dbReference>
<feature type="region of interest" description="Disordered" evidence="3">
    <location>
        <begin position="58"/>
        <end position="77"/>
    </location>
</feature>
<dbReference type="InterPro" id="IPR024660">
    <property type="entry name" value="UCS_central_dom"/>
</dbReference>
<evidence type="ECO:0000313" key="6">
    <source>
        <dbReference type="Proteomes" id="UP001063166"/>
    </source>
</evidence>
<dbReference type="SUPFAM" id="SSF48371">
    <property type="entry name" value="ARM repeat"/>
    <property type="match status" value="1"/>
</dbReference>
<dbReference type="PANTHER" id="PTHR45994">
    <property type="entry name" value="FI21225P1"/>
    <property type="match status" value="1"/>
</dbReference>
<feature type="domain" description="UNC-45/Cro1/She4 central" evidence="4">
    <location>
        <begin position="28"/>
        <end position="194"/>
    </location>
</feature>
<keyword evidence="6" id="KW-1185">Reference proteome</keyword>
<comment type="subcellular location">
    <subcellularLocation>
        <location evidence="1">Cytoplasm</location>
    </subcellularLocation>
</comment>
<sequence>MRSQHDGDSETIRLPAGSRGVLPDELSYLITAFLPSNPSSDRPKAYLTLSAFCQGARSSSTAQGKERDTNTHDPNTEALAKAFGPSVVNRLAETDENSLLASVTFLTALFQVDWQSAASIFQQDGVLEAIMDSVDLDPSTQLARAVAQLLAQACGHKPCRGVLSQQSIQWLNYASRSSPDTNTRAAATTALIKLSQGSARDNAEVTESLGGAEDTGAVAVGRQDEELAAAMREIVVSGEDQASASDAVEGLAYLSVDPAIKEKLSRDIPFLKRLVTLTPRRKATPSIESADPPTLVFGILLIVSNLSTYRPRLTEEQTQIEKLRQMAKASNANSKPPSASPLDDDGHVRSRVRRLVDAGILDIFASAIRTDTAGVRILCGKALLNIVEDKDNRGKVLQSGGAKVLMQVIKHAMPDSTEKAASATLDPAYLDAIQALAKLAITSSPVQVFGPDEGAMYGAIRPLSLMLQGSSSKLLQRFESLMALTNLSSQSAELATRIGKSDGLLNKVELLLLEDHTLVRRAAMELICNLIAGSDDVFETYGGGKNLATTKSKLQVLIALSDVEDLPTRLAASGAVATLTTAPSACQALVELQSEGRRVFPIIAQLIDPSLALRDDADEGDGKGGHTGTHPGLIHRAIICTRNIFLSVPQSLRNKLSQEAEEVGLLRALMDFVKAQGDKVDGAMLRPALDALKVMMDKT</sequence>
<dbReference type="InterPro" id="IPR011989">
    <property type="entry name" value="ARM-like"/>
</dbReference>
<dbReference type="AlphaFoldDB" id="A0A9P3PI73"/>
<protein>
    <submittedName>
        <fullName evidence="5">ARM repeat-containing protein</fullName>
    </submittedName>
</protein>
<evidence type="ECO:0000256" key="3">
    <source>
        <dbReference type="SAM" id="MobiDB-lite"/>
    </source>
</evidence>
<dbReference type="PANTHER" id="PTHR45994:SF1">
    <property type="entry name" value="FI21225P1"/>
    <property type="match status" value="1"/>
</dbReference>
<evidence type="ECO:0000313" key="5">
    <source>
        <dbReference type="EMBL" id="GLB35837.1"/>
    </source>
</evidence>
<dbReference type="GO" id="GO:0051879">
    <property type="term" value="F:Hsp90 protein binding"/>
    <property type="evidence" value="ECO:0007669"/>
    <property type="project" value="TreeGrafter"/>
</dbReference>
<evidence type="ECO:0000256" key="1">
    <source>
        <dbReference type="ARBA" id="ARBA00004496"/>
    </source>
</evidence>
<dbReference type="OrthoDB" id="199930at2759"/>
<dbReference type="InterPro" id="IPR016024">
    <property type="entry name" value="ARM-type_fold"/>
</dbReference>
<dbReference type="Pfam" id="PF11701">
    <property type="entry name" value="UNC45-central"/>
    <property type="match status" value="1"/>
</dbReference>
<feature type="compositionally biased region" description="Low complexity" evidence="3">
    <location>
        <begin position="327"/>
        <end position="341"/>
    </location>
</feature>
<comment type="caution">
    <text evidence="5">The sequence shown here is derived from an EMBL/GenBank/DDBJ whole genome shotgun (WGS) entry which is preliminary data.</text>
</comment>
<evidence type="ECO:0000259" key="4">
    <source>
        <dbReference type="Pfam" id="PF11701"/>
    </source>
</evidence>
<evidence type="ECO:0000256" key="2">
    <source>
        <dbReference type="ARBA" id="ARBA00022490"/>
    </source>
</evidence>
<keyword evidence="2" id="KW-0963">Cytoplasm</keyword>
<gene>
    <name evidence="5" type="primary">SHE4</name>
    <name evidence="5" type="ORF">LshimejAT787_0301250</name>
</gene>
<dbReference type="Proteomes" id="UP001063166">
    <property type="component" value="Unassembled WGS sequence"/>
</dbReference>
<name>A0A9P3PI73_LYOSH</name>
<reference evidence="5" key="1">
    <citation type="submission" date="2022-07" db="EMBL/GenBank/DDBJ databases">
        <title>The genome of Lyophyllum shimeji provides insight into the initial evolution of ectomycorrhizal fungal genome.</title>
        <authorList>
            <person name="Kobayashi Y."/>
            <person name="Shibata T."/>
            <person name="Hirakawa H."/>
            <person name="Shigenobu S."/>
            <person name="Nishiyama T."/>
            <person name="Yamada A."/>
            <person name="Hasebe M."/>
            <person name="Kawaguchi M."/>
        </authorList>
    </citation>
    <scope>NUCLEOTIDE SEQUENCE</scope>
    <source>
        <strain evidence="5">AT787</strain>
    </source>
</reference>
<feature type="compositionally biased region" description="Basic and acidic residues" evidence="3">
    <location>
        <begin position="64"/>
        <end position="75"/>
    </location>
</feature>
<feature type="region of interest" description="Disordered" evidence="3">
    <location>
        <begin position="326"/>
        <end position="346"/>
    </location>
</feature>
<organism evidence="5 6">
    <name type="scientific">Lyophyllum shimeji</name>
    <name type="common">Hon-shimeji</name>
    <name type="synonym">Tricholoma shimeji</name>
    <dbReference type="NCBI Taxonomy" id="47721"/>
    <lineage>
        <taxon>Eukaryota</taxon>
        <taxon>Fungi</taxon>
        <taxon>Dikarya</taxon>
        <taxon>Basidiomycota</taxon>
        <taxon>Agaricomycotina</taxon>
        <taxon>Agaricomycetes</taxon>
        <taxon>Agaricomycetidae</taxon>
        <taxon>Agaricales</taxon>
        <taxon>Tricholomatineae</taxon>
        <taxon>Lyophyllaceae</taxon>
        <taxon>Lyophyllum</taxon>
    </lineage>
</organism>
<dbReference type="Gene3D" id="1.25.10.10">
    <property type="entry name" value="Leucine-rich Repeat Variant"/>
    <property type="match status" value="1"/>
</dbReference>
<accession>A0A9P3PI73</accession>
<proteinExistence type="predicted"/>
<dbReference type="EMBL" id="BRPK01000003">
    <property type="protein sequence ID" value="GLB35837.1"/>
    <property type="molecule type" value="Genomic_DNA"/>
</dbReference>